<evidence type="ECO:0000256" key="7">
    <source>
        <dbReference type="HAMAP-Rule" id="MF_01931"/>
    </source>
</evidence>
<evidence type="ECO:0000256" key="8">
    <source>
        <dbReference type="PIRNR" id="PIRNR000485"/>
    </source>
</evidence>
<comment type="pathway">
    <text evidence="1 7 8">Purine metabolism; IMP biosynthesis via de novo pathway; N(1)-(5-phospho-D-ribosyl)glycinamide from 5-phospho-alpha-D-ribose 1-diphosphate: step 1/2.</text>
</comment>
<dbReference type="RefSeq" id="WP_268924481.1">
    <property type="nucleotide sequence ID" value="NZ_JAPTGB010000005.1"/>
</dbReference>
<evidence type="ECO:0000313" key="10">
    <source>
        <dbReference type="EMBL" id="MCZ0860261.1"/>
    </source>
</evidence>
<feature type="binding site" evidence="7">
    <location>
        <position position="349"/>
    </location>
    <ligand>
        <name>Mg(2+)</name>
        <dbReference type="ChEBI" id="CHEBI:18420"/>
    </ligand>
</feature>
<sequence>MCGIAGIVANFEVSGSLYWALYALQHRGQESGGISTYDNGTVHKYKGYGLVSEVFTSDILQSLSGKTGLGHVRYPTTGGSKPENIQPFNFLFRGHSLSIVHNGNLVNTNDLRYEYEGRGHIFSTTSDTEVIAAILANELIHGHTVGEAISFCMRSIRGSYAVIFMLDGVLYAFRDPLGIKPLCLGEFEDGGHIVASESVALDAVGAKLLRDVAPGESIRLKADKVYPRQIMTAKSPAHCVFEYIYFARADSVIDGISVYDVRQKTGFLLAKEAPAGADIVSPVPDSGTAAATGYAAASGIPFREALIKNRYTGRTFIMPTQAKREMAVRMKLNPVRGHITGKSVVLVDDSIVRGTTSRRIIALVREFGAKEVHLRVASPPIIAPCYLGTDFPTREELISNHKSVAEVREAIEATSLAHISLEGLVEAIGVPCSHLCTGCLTGKYPLAIDGEEEESHGIEMIDPYKNPEL</sequence>
<evidence type="ECO:0000256" key="5">
    <source>
        <dbReference type="ARBA" id="ARBA00022755"/>
    </source>
</evidence>
<keyword evidence="3 7" id="KW-0328">Glycosyltransferase</keyword>
<dbReference type="SUPFAM" id="SSF56235">
    <property type="entry name" value="N-terminal nucleophile aminohydrolases (Ntn hydrolases)"/>
    <property type="match status" value="1"/>
</dbReference>
<comment type="function">
    <text evidence="7">Catalyzes the formation of phosphoribosylamine from phosphoribosylpyrophosphate (PRPP) and glutamine.</text>
</comment>
<protein>
    <recommendedName>
        <fullName evidence="7">Amidophosphoribosyltransferase</fullName>
        <shortName evidence="7">ATase</shortName>
        <ecNumber evidence="7">2.4.2.14</ecNumber>
    </recommendedName>
    <alternativeName>
        <fullName evidence="7">Glutamine phosphoribosylpyrophosphate amidotransferase</fullName>
        <shortName evidence="7">GPATase</shortName>
    </alternativeName>
</protein>
<dbReference type="PROSITE" id="PS51278">
    <property type="entry name" value="GATASE_TYPE_2"/>
    <property type="match status" value="1"/>
</dbReference>
<dbReference type="InterPro" id="IPR017932">
    <property type="entry name" value="GATase_2_dom"/>
</dbReference>
<dbReference type="InterPro" id="IPR035584">
    <property type="entry name" value="PurF_N"/>
</dbReference>
<keyword evidence="5 7" id="KW-0658">Purine biosynthesis</keyword>
<keyword evidence="7" id="KW-0408">Iron</keyword>
<keyword evidence="6 7" id="KW-0315">Glutamine amidotransferase</keyword>
<reference evidence="10" key="1">
    <citation type="submission" date="2022-12" db="EMBL/GenBank/DDBJ databases">
        <title>Isolation and characterisation of novel Methanocorpusculum spp. from native Australian herbivores indicates the genus is ancestrally host-associated.</title>
        <authorList>
            <person name="Volmer J.G."/>
            <person name="Soo R.M."/>
            <person name="Evans P.N."/>
            <person name="Hoedt E.C."/>
            <person name="Astorga Alsina A.L."/>
            <person name="Woodcroft B.J."/>
            <person name="Tyson G.W."/>
            <person name="Hugenholtz P."/>
            <person name="Morrison M."/>
        </authorList>
    </citation>
    <scope>NUCLEOTIDE SEQUENCE</scope>
    <source>
        <strain evidence="10">MG</strain>
    </source>
</reference>
<dbReference type="PIRSF" id="PIRSF000485">
    <property type="entry name" value="Amd_phspho_trans"/>
    <property type="match status" value="1"/>
</dbReference>
<dbReference type="HAMAP" id="MF_01931">
    <property type="entry name" value="PurF"/>
    <property type="match status" value="1"/>
</dbReference>
<keyword evidence="7" id="KW-0411">Iron-sulfur</keyword>
<dbReference type="Pfam" id="PF13537">
    <property type="entry name" value="GATase_7"/>
    <property type="match status" value="1"/>
</dbReference>
<comment type="cofactor">
    <cofactor evidence="7">
        <name>[4Fe-4S] cluster</name>
        <dbReference type="ChEBI" id="CHEBI:49883"/>
    </cofactor>
    <text evidence="7">Binds 1 [4Fe-4S] cluster per subunit.</text>
</comment>
<comment type="cofactor">
    <cofactor evidence="7">
        <name>Mg(2+)</name>
        <dbReference type="ChEBI" id="CHEBI:18420"/>
    </cofactor>
    <text evidence="7">Binds 1 Mg(2+) ion per subunit.</text>
</comment>
<dbReference type="SUPFAM" id="SSF53271">
    <property type="entry name" value="PRTase-like"/>
    <property type="match status" value="1"/>
</dbReference>
<evidence type="ECO:0000256" key="1">
    <source>
        <dbReference type="ARBA" id="ARBA00005209"/>
    </source>
</evidence>
<evidence type="ECO:0000256" key="4">
    <source>
        <dbReference type="ARBA" id="ARBA00022679"/>
    </source>
</evidence>
<feature type="binding site" evidence="7">
    <location>
        <position position="286"/>
    </location>
    <ligand>
        <name>Mg(2+)</name>
        <dbReference type="ChEBI" id="CHEBI:18420"/>
    </ligand>
</feature>
<dbReference type="InterPro" id="IPR029057">
    <property type="entry name" value="PRTase-like"/>
</dbReference>
<dbReference type="NCBIfam" id="TIGR01134">
    <property type="entry name" value="purF"/>
    <property type="match status" value="1"/>
</dbReference>
<dbReference type="CDD" id="cd00715">
    <property type="entry name" value="GPATase_N"/>
    <property type="match status" value="1"/>
</dbReference>
<keyword evidence="7" id="KW-0460">Magnesium</keyword>
<organism evidence="10 11">
    <name type="scientific">Methanocorpusculum petauri</name>
    <dbReference type="NCBI Taxonomy" id="3002863"/>
    <lineage>
        <taxon>Archaea</taxon>
        <taxon>Methanobacteriati</taxon>
        <taxon>Methanobacteriota</taxon>
        <taxon>Stenosarchaea group</taxon>
        <taxon>Methanomicrobia</taxon>
        <taxon>Methanomicrobiales</taxon>
        <taxon>Methanocorpusculaceae</taxon>
        <taxon>Methanocorpusculum</taxon>
    </lineage>
</organism>
<proteinExistence type="inferred from homology"/>
<evidence type="ECO:0000259" key="9">
    <source>
        <dbReference type="PROSITE" id="PS51278"/>
    </source>
</evidence>
<feature type="binding site" evidence="7">
    <location>
        <position position="239"/>
    </location>
    <ligand>
        <name>[4Fe-4S] cluster</name>
        <dbReference type="ChEBI" id="CHEBI:49883"/>
    </ligand>
</feature>
<dbReference type="GO" id="GO:0004044">
    <property type="term" value="F:amidophosphoribosyltransferase activity"/>
    <property type="evidence" value="ECO:0007669"/>
    <property type="project" value="UniProtKB-EC"/>
</dbReference>
<evidence type="ECO:0000256" key="6">
    <source>
        <dbReference type="ARBA" id="ARBA00022962"/>
    </source>
</evidence>
<evidence type="ECO:0000256" key="2">
    <source>
        <dbReference type="ARBA" id="ARBA00010138"/>
    </source>
</evidence>
<dbReference type="Gene3D" id="3.40.50.2020">
    <property type="match status" value="1"/>
</dbReference>
<evidence type="ECO:0000313" key="11">
    <source>
        <dbReference type="Proteomes" id="UP001141422"/>
    </source>
</evidence>
<dbReference type="EC" id="2.4.2.14" evidence="7"/>
<gene>
    <name evidence="7 10" type="primary">purF</name>
    <name evidence="10" type="ORF">O0S10_03315</name>
</gene>
<dbReference type="InterPro" id="IPR005854">
    <property type="entry name" value="PurF"/>
</dbReference>
<feature type="domain" description="Glutamine amidotransferase type-2" evidence="9">
    <location>
        <begin position="2"/>
        <end position="223"/>
    </location>
</feature>
<comment type="similarity">
    <text evidence="2 7 8">In the C-terminal section; belongs to the purine/pyrimidine phosphoribosyltransferase family.</text>
</comment>
<dbReference type="EMBL" id="JAPTGB010000005">
    <property type="protein sequence ID" value="MCZ0860261.1"/>
    <property type="molecule type" value="Genomic_DNA"/>
</dbReference>
<dbReference type="Proteomes" id="UP001141422">
    <property type="component" value="Unassembled WGS sequence"/>
</dbReference>
<comment type="catalytic activity">
    <reaction evidence="7 8">
        <text>5-phospho-beta-D-ribosylamine + L-glutamate + diphosphate = 5-phospho-alpha-D-ribose 1-diphosphate + L-glutamine + H2O</text>
        <dbReference type="Rhea" id="RHEA:14905"/>
        <dbReference type="ChEBI" id="CHEBI:15377"/>
        <dbReference type="ChEBI" id="CHEBI:29985"/>
        <dbReference type="ChEBI" id="CHEBI:33019"/>
        <dbReference type="ChEBI" id="CHEBI:58017"/>
        <dbReference type="ChEBI" id="CHEBI:58359"/>
        <dbReference type="ChEBI" id="CHEBI:58681"/>
        <dbReference type="EC" id="2.4.2.14"/>
    </reaction>
</comment>
<evidence type="ECO:0000256" key="3">
    <source>
        <dbReference type="ARBA" id="ARBA00022676"/>
    </source>
</evidence>
<comment type="caution">
    <text evidence="10">The sequence shown here is derived from an EMBL/GenBank/DDBJ whole genome shotgun (WGS) entry which is preliminary data.</text>
</comment>
<dbReference type="Gene3D" id="3.60.20.10">
    <property type="entry name" value="Glutamine Phosphoribosylpyrophosphate, subunit 1, domain 1"/>
    <property type="match status" value="1"/>
</dbReference>
<feature type="binding site" evidence="7">
    <location>
        <position position="348"/>
    </location>
    <ligand>
        <name>Mg(2+)</name>
        <dbReference type="ChEBI" id="CHEBI:18420"/>
    </ligand>
</feature>
<feature type="binding site" evidence="7">
    <location>
        <position position="385"/>
    </location>
    <ligand>
        <name>[4Fe-4S] cluster</name>
        <dbReference type="ChEBI" id="CHEBI:49883"/>
    </ligand>
</feature>
<keyword evidence="7" id="KW-0004">4Fe-4S</keyword>
<keyword evidence="4 7" id="KW-0808">Transferase</keyword>
<name>A0ABT4IEV0_9EURY</name>
<accession>A0ABT4IEV0</accession>
<dbReference type="InterPro" id="IPR029055">
    <property type="entry name" value="Ntn_hydrolases_N"/>
</dbReference>
<dbReference type="CDD" id="cd06223">
    <property type="entry name" value="PRTases_typeI"/>
    <property type="match status" value="1"/>
</dbReference>
<feature type="binding site" evidence="7">
    <location>
        <position position="439"/>
    </location>
    <ligand>
        <name>[4Fe-4S] cluster</name>
        <dbReference type="ChEBI" id="CHEBI:49883"/>
    </ligand>
</feature>
<dbReference type="InterPro" id="IPR000836">
    <property type="entry name" value="PRTase_dom"/>
</dbReference>
<feature type="binding site" evidence="7">
    <location>
        <position position="436"/>
    </location>
    <ligand>
        <name>[4Fe-4S] cluster</name>
        <dbReference type="ChEBI" id="CHEBI:49883"/>
    </ligand>
</feature>
<dbReference type="Pfam" id="PF00156">
    <property type="entry name" value="Pribosyltran"/>
    <property type="match status" value="1"/>
</dbReference>
<dbReference type="PANTHER" id="PTHR11907">
    <property type="entry name" value="AMIDOPHOSPHORIBOSYLTRANSFERASE"/>
    <property type="match status" value="1"/>
</dbReference>
<keyword evidence="11" id="KW-1185">Reference proteome</keyword>
<feature type="active site" description="Nucleophile" evidence="7">
    <location>
        <position position="2"/>
    </location>
</feature>
<keyword evidence="7" id="KW-0479">Metal-binding</keyword>